<dbReference type="InterPro" id="IPR014547">
    <property type="entry name" value="UCP028477"/>
</dbReference>
<dbReference type="RefSeq" id="WP_186921720.1">
    <property type="nucleotide sequence ID" value="NZ_JACOFW010000003.1"/>
</dbReference>
<feature type="signal peptide" evidence="1">
    <location>
        <begin position="1"/>
        <end position="21"/>
    </location>
</feature>
<evidence type="ECO:0000256" key="1">
    <source>
        <dbReference type="SAM" id="SignalP"/>
    </source>
</evidence>
<sequence>MRCCLITIGLCAAFWTQTTFAGQTCEEKPVNPQRIMQGFELARKVKQQLDDAKAELAIIARAGQDLTKYHLHYSHLGIVRRDEDGRWIVMHELNQCGTANSDLFNEGLANFFMDDPYRFASLLLIPAADLQTKILKTLNSPSPRQLHEAHYNMVSYPYSTRYQNSNQWALEILAAALANDVVIQQREQAQAWLAMMAYQPSTLEISMLSRLGGRMFRANIAFDDHPMGKRMAGKIDTVTVESIDHFLQQRDAQLRRITVTYP</sequence>
<gene>
    <name evidence="2" type="ORF">H8K52_04680</name>
</gene>
<proteinExistence type="predicted"/>
<dbReference type="EMBL" id="JACOFW010000003">
    <property type="protein sequence ID" value="MBC3806640.1"/>
    <property type="molecule type" value="Genomic_DNA"/>
</dbReference>
<evidence type="ECO:0000313" key="3">
    <source>
        <dbReference type="Proteomes" id="UP000648257"/>
    </source>
</evidence>
<keyword evidence="1" id="KW-0732">Signal</keyword>
<comment type="caution">
    <text evidence="2">The sequence shown here is derived from an EMBL/GenBank/DDBJ whole genome shotgun (WGS) entry which is preliminary data.</text>
</comment>
<evidence type="ECO:0000313" key="2">
    <source>
        <dbReference type="EMBL" id="MBC3806640.1"/>
    </source>
</evidence>
<feature type="chain" id="PRO_5047169737" evidence="1">
    <location>
        <begin position="22"/>
        <end position="262"/>
    </location>
</feature>
<organism evidence="2 3">
    <name type="scientific">Undibacterium seohonense</name>
    <dbReference type="NCBI Taxonomy" id="1344950"/>
    <lineage>
        <taxon>Bacteria</taxon>
        <taxon>Pseudomonadati</taxon>
        <taxon>Pseudomonadota</taxon>
        <taxon>Betaproteobacteria</taxon>
        <taxon>Burkholderiales</taxon>
        <taxon>Oxalobacteraceae</taxon>
        <taxon>Undibacterium</taxon>
    </lineage>
</organism>
<reference evidence="2 3" key="1">
    <citation type="submission" date="2020-08" db="EMBL/GenBank/DDBJ databases">
        <title>Novel species isolated from subtropical streams in China.</title>
        <authorList>
            <person name="Lu H."/>
        </authorList>
    </citation>
    <scope>NUCLEOTIDE SEQUENCE [LARGE SCALE GENOMIC DNA]</scope>
    <source>
        <strain evidence="2 3">KACC 16656</strain>
    </source>
</reference>
<dbReference type="Pfam" id="PF09916">
    <property type="entry name" value="DUF2145"/>
    <property type="match status" value="1"/>
</dbReference>
<accession>A0ABR6X1C8</accession>
<dbReference type="Proteomes" id="UP000648257">
    <property type="component" value="Unassembled WGS sequence"/>
</dbReference>
<dbReference type="PIRSF" id="PIRSF028477">
    <property type="entry name" value="UCP028477"/>
    <property type="match status" value="1"/>
</dbReference>
<name>A0ABR6X1C8_9BURK</name>
<keyword evidence="3" id="KW-1185">Reference proteome</keyword>
<protein>
    <submittedName>
        <fullName evidence="2">DUF2145 domain-containing protein</fullName>
    </submittedName>
</protein>